<dbReference type="EMBL" id="SMFZ01000001">
    <property type="protein sequence ID" value="TCK26157.1"/>
    <property type="molecule type" value="Genomic_DNA"/>
</dbReference>
<dbReference type="SUPFAM" id="SSF47413">
    <property type="entry name" value="lambda repressor-like DNA-binding domains"/>
    <property type="match status" value="1"/>
</dbReference>
<comment type="caution">
    <text evidence="2">The sequence shown here is derived from an EMBL/GenBank/DDBJ whole genome shotgun (WGS) entry which is preliminary data.</text>
</comment>
<dbReference type="CDD" id="cd00093">
    <property type="entry name" value="HTH_XRE"/>
    <property type="match status" value="1"/>
</dbReference>
<dbReference type="Gene3D" id="1.10.260.40">
    <property type="entry name" value="lambda repressor-like DNA-binding domains"/>
    <property type="match status" value="1"/>
</dbReference>
<dbReference type="GO" id="GO:0003677">
    <property type="term" value="F:DNA binding"/>
    <property type="evidence" value="ECO:0007669"/>
    <property type="project" value="InterPro"/>
</dbReference>
<dbReference type="PANTHER" id="PTHR35010">
    <property type="entry name" value="BLL4672 PROTEIN-RELATED"/>
    <property type="match status" value="1"/>
</dbReference>
<dbReference type="InterPro" id="IPR001387">
    <property type="entry name" value="Cro/C1-type_HTH"/>
</dbReference>
<dbReference type="Pfam" id="PF13560">
    <property type="entry name" value="HTH_31"/>
    <property type="match status" value="1"/>
</dbReference>
<dbReference type="Proteomes" id="UP000295560">
    <property type="component" value="Unassembled WGS sequence"/>
</dbReference>
<organism evidence="2 3">
    <name type="scientific">Pseudonocardia endophytica</name>
    <dbReference type="NCBI Taxonomy" id="401976"/>
    <lineage>
        <taxon>Bacteria</taxon>
        <taxon>Bacillati</taxon>
        <taxon>Actinomycetota</taxon>
        <taxon>Actinomycetes</taxon>
        <taxon>Pseudonocardiales</taxon>
        <taxon>Pseudonocardiaceae</taxon>
        <taxon>Pseudonocardia</taxon>
    </lineage>
</organism>
<dbReference type="InterPro" id="IPR041413">
    <property type="entry name" value="MLTR_LBD"/>
</dbReference>
<evidence type="ECO:0000313" key="2">
    <source>
        <dbReference type="EMBL" id="TCK26157.1"/>
    </source>
</evidence>
<dbReference type="Pfam" id="PF17765">
    <property type="entry name" value="MLTR_LBD"/>
    <property type="match status" value="1"/>
</dbReference>
<dbReference type="AlphaFoldDB" id="A0A4R1HU03"/>
<dbReference type="RefSeq" id="WP_132422974.1">
    <property type="nucleotide sequence ID" value="NZ_SMFZ01000001.1"/>
</dbReference>
<protein>
    <submittedName>
        <fullName evidence="2">Helix-turn-helix protein</fullName>
    </submittedName>
</protein>
<sequence>MDRTELGTMLRTWRERVRPGDVGLPAGTRRRTPGLRREEVAQLAGMSVDYLSRLEQGRGPHPSDAVLSALARALRLEDPERDHLFHLAGVAPPAPGRISRTVRPSVLRLIDRFADLPAMLINARTDVLAWNPMAAALFGDFSAVPTERRNVARDRFLHGTARHVPSSEEDRLRLGRAMVADLRSATARYPDDAELGRLVDDLCAGSAEFAGFWEERELVDHHDDRKTFAHPELGQITLDCDALHVFADDQILLVYSATPGSPDAESLAFLRVLGTQDLSVQRSPGIP</sequence>
<reference evidence="2 3" key="1">
    <citation type="submission" date="2019-03" db="EMBL/GenBank/DDBJ databases">
        <title>Sequencing the genomes of 1000 actinobacteria strains.</title>
        <authorList>
            <person name="Klenk H.-P."/>
        </authorList>
    </citation>
    <scope>NUCLEOTIDE SEQUENCE [LARGE SCALE GENOMIC DNA]</scope>
    <source>
        <strain evidence="2 3">DSM 44969</strain>
    </source>
</reference>
<dbReference type="PROSITE" id="PS50943">
    <property type="entry name" value="HTH_CROC1"/>
    <property type="match status" value="1"/>
</dbReference>
<accession>A0A4R1HU03</accession>
<dbReference type="Gene3D" id="3.30.450.180">
    <property type="match status" value="1"/>
</dbReference>
<keyword evidence="3" id="KW-1185">Reference proteome</keyword>
<evidence type="ECO:0000259" key="1">
    <source>
        <dbReference type="PROSITE" id="PS50943"/>
    </source>
</evidence>
<dbReference type="OrthoDB" id="3608749at2"/>
<dbReference type="SMART" id="SM00530">
    <property type="entry name" value="HTH_XRE"/>
    <property type="match status" value="1"/>
</dbReference>
<feature type="domain" description="HTH cro/C1-type" evidence="1">
    <location>
        <begin position="34"/>
        <end position="81"/>
    </location>
</feature>
<evidence type="ECO:0000313" key="3">
    <source>
        <dbReference type="Proteomes" id="UP000295560"/>
    </source>
</evidence>
<name>A0A4R1HU03_PSEEN</name>
<dbReference type="PANTHER" id="PTHR35010:SF2">
    <property type="entry name" value="BLL4672 PROTEIN"/>
    <property type="match status" value="1"/>
</dbReference>
<proteinExistence type="predicted"/>
<gene>
    <name evidence="2" type="ORF">EV378_1986</name>
</gene>
<dbReference type="InterPro" id="IPR010982">
    <property type="entry name" value="Lambda_DNA-bd_dom_sf"/>
</dbReference>